<dbReference type="PANTHER" id="PTHR11496">
    <property type="entry name" value="ALCOHOL DEHYDROGENASE"/>
    <property type="match status" value="1"/>
</dbReference>
<evidence type="ECO:0000313" key="10">
    <source>
        <dbReference type="EMBL" id="KAJ1725749.1"/>
    </source>
</evidence>
<evidence type="ECO:0000256" key="3">
    <source>
        <dbReference type="ARBA" id="ARBA00010005"/>
    </source>
</evidence>
<evidence type="ECO:0000259" key="8">
    <source>
        <dbReference type="Pfam" id="PF00465"/>
    </source>
</evidence>
<comment type="subcellular location">
    <subcellularLocation>
        <location evidence="2">Mitochondrion</location>
    </subcellularLocation>
</comment>
<proteinExistence type="inferred from homology"/>
<dbReference type="OrthoDB" id="339764at2759"/>
<evidence type="ECO:0000256" key="4">
    <source>
        <dbReference type="ARBA" id="ARBA00022946"/>
    </source>
</evidence>
<evidence type="ECO:0000256" key="6">
    <source>
        <dbReference type="ARBA" id="ARBA00023128"/>
    </source>
</evidence>
<dbReference type="EMBL" id="JANBOJ010000001">
    <property type="protein sequence ID" value="KAJ1725749.1"/>
    <property type="molecule type" value="Genomic_DNA"/>
</dbReference>
<evidence type="ECO:0000256" key="1">
    <source>
        <dbReference type="ARBA" id="ARBA00000813"/>
    </source>
</evidence>
<gene>
    <name evidence="10" type="ORF">LPJ53_000010</name>
</gene>
<dbReference type="SUPFAM" id="SSF56796">
    <property type="entry name" value="Dehydroquinate synthase-like"/>
    <property type="match status" value="1"/>
</dbReference>
<comment type="catalytic activity">
    <reaction evidence="1">
        <text>(S)-3-hydroxybutanoate + 2-oxoglutarate = (R)-2-hydroxyglutarate + acetoacetate</text>
        <dbReference type="Rhea" id="RHEA:23048"/>
        <dbReference type="ChEBI" id="CHEBI:11047"/>
        <dbReference type="ChEBI" id="CHEBI:13705"/>
        <dbReference type="ChEBI" id="CHEBI:15801"/>
        <dbReference type="ChEBI" id="CHEBI:16810"/>
        <dbReference type="EC" id="1.1.99.24"/>
    </reaction>
</comment>
<dbReference type="GO" id="GO:0047988">
    <property type="term" value="F:hydroxyacid-oxoacid transhydrogenase activity"/>
    <property type="evidence" value="ECO:0007669"/>
    <property type="project" value="UniProtKB-EC"/>
</dbReference>
<name>A0A9W7Y8A3_9FUNG</name>
<dbReference type="GO" id="GO:0005739">
    <property type="term" value="C:mitochondrion"/>
    <property type="evidence" value="ECO:0007669"/>
    <property type="project" value="UniProtKB-SubCell"/>
</dbReference>
<keyword evidence="5" id="KW-0560">Oxidoreductase</keyword>
<evidence type="ECO:0000259" key="9">
    <source>
        <dbReference type="Pfam" id="PF25137"/>
    </source>
</evidence>
<comment type="caution">
    <text evidence="10">The sequence shown here is derived from an EMBL/GenBank/DDBJ whole genome shotgun (WGS) entry which is preliminary data.</text>
</comment>
<dbReference type="FunFam" id="1.20.1090.10:FF:000003">
    <property type="entry name" value="Probable hydroxyacid-oxoacid transhydrogenase, mitochondrial"/>
    <property type="match status" value="1"/>
</dbReference>
<dbReference type="AlphaFoldDB" id="A0A9W7Y8A3"/>
<reference evidence="10" key="1">
    <citation type="submission" date="2022-07" db="EMBL/GenBank/DDBJ databases">
        <title>Phylogenomic reconstructions and comparative analyses of Kickxellomycotina fungi.</title>
        <authorList>
            <person name="Reynolds N.K."/>
            <person name="Stajich J.E."/>
            <person name="Barry K."/>
            <person name="Grigoriev I.V."/>
            <person name="Crous P."/>
            <person name="Smith M.E."/>
        </authorList>
    </citation>
    <scope>NUCLEOTIDE SEQUENCE</scope>
    <source>
        <strain evidence="10">NBRC 32514</strain>
    </source>
</reference>
<dbReference type="CDD" id="cd08190">
    <property type="entry name" value="HOT"/>
    <property type="match status" value="1"/>
</dbReference>
<comment type="similarity">
    <text evidence="3">Belongs to the iron-containing alcohol dehydrogenase family. Hydroxyacid-oxoacid transhydrogenase subfamily.</text>
</comment>
<evidence type="ECO:0000313" key="11">
    <source>
        <dbReference type="Proteomes" id="UP001149813"/>
    </source>
</evidence>
<dbReference type="InterPro" id="IPR056798">
    <property type="entry name" value="ADH_Fe_C"/>
</dbReference>
<keyword evidence="11" id="KW-1185">Reference proteome</keyword>
<dbReference type="Pfam" id="PF00465">
    <property type="entry name" value="Fe-ADH"/>
    <property type="match status" value="1"/>
</dbReference>
<evidence type="ECO:0008006" key="12">
    <source>
        <dbReference type="Google" id="ProtNLM"/>
    </source>
</evidence>
<feature type="domain" description="Alcohol dehydrogenase iron-type/glycerol dehydrogenase GldA" evidence="8">
    <location>
        <begin position="70"/>
        <end position="242"/>
    </location>
</feature>
<dbReference type="Gene3D" id="1.20.1090.10">
    <property type="entry name" value="Dehydroquinate synthase-like - alpha domain"/>
    <property type="match status" value="1"/>
</dbReference>
<dbReference type="PANTHER" id="PTHR11496:SF83">
    <property type="entry name" value="HYDROXYACID-OXOACID TRANSHYDROGENASE, MITOCHONDRIAL"/>
    <property type="match status" value="1"/>
</dbReference>
<dbReference type="InterPro" id="IPR042157">
    <property type="entry name" value="HOT"/>
</dbReference>
<protein>
    <recommendedName>
        <fullName evidence="12">Hydroxyacid-oxoacid transhydrogenase</fullName>
    </recommendedName>
</protein>
<comment type="catalytic activity">
    <reaction evidence="7">
        <text>4-hydroxybutanoate + 2-oxoglutarate = (R)-2-hydroxyglutarate + succinate semialdehyde</text>
        <dbReference type="Rhea" id="RHEA:24734"/>
        <dbReference type="ChEBI" id="CHEBI:15801"/>
        <dbReference type="ChEBI" id="CHEBI:16724"/>
        <dbReference type="ChEBI" id="CHEBI:16810"/>
        <dbReference type="ChEBI" id="CHEBI:57706"/>
        <dbReference type="EC" id="1.1.99.24"/>
    </reaction>
</comment>
<evidence type="ECO:0000256" key="7">
    <source>
        <dbReference type="ARBA" id="ARBA00049496"/>
    </source>
</evidence>
<dbReference type="FunFam" id="3.40.50.1970:FF:000003">
    <property type="entry name" value="Alcohol dehydrogenase, iron-containing"/>
    <property type="match status" value="1"/>
</dbReference>
<dbReference type="Pfam" id="PF25137">
    <property type="entry name" value="ADH_Fe_C"/>
    <property type="match status" value="1"/>
</dbReference>
<dbReference type="InterPro" id="IPR039697">
    <property type="entry name" value="Alcohol_dehydrogenase_Fe"/>
</dbReference>
<keyword evidence="4" id="KW-0809">Transit peptide</keyword>
<dbReference type="GO" id="GO:0046872">
    <property type="term" value="F:metal ion binding"/>
    <property type="evidence" value="ECO:0007669"/>
    <property type="project" value="InterPro"/>
</dbReference>
<dbReference type="GO" id="GO:0004022">
    <property type="term" value="F:alcohol dehydrogenase (NAD+) activity"/>
    <property type="evidence" value="ECO:0007669"/>
    <property type="project" value="InterPro"/>
</dbReference>
<accession>A0A9W7Y8A3</accession>
<sequence length="484" mass="51432">MSSSSRLRHSAKSVGNLMRMVGSSCTCPAHSGRHGATHHVHSPGCATSHTRHASAATPRPEYAFEMATSTVRVGTGATREIGMDLANLRAKRVMVFTDPNIAKLAPLKTVVESLERSNVAHSVFKDVRVEPSDSSFQMAIDAARRYNPDAIVAVGGGSTMDTAKAANLYTVFRDAELLDFVNAPLGKGRAVDRPLLPLIAVPTTAGTGSECTGSAIFDLKAKGAKTGIADRALKPLLGIIDPLNTRTMPQQVRLASGLDVLCHAIESYTAIPYYQRGPAPANPLLRPAYQGSNPISDIWSARALRMVARALPQSVASADNLQAHEDMTLAAAYAGIGFGNGGVHLMHGCSYGISGLNKKYFHPEYPQDHPLCPHGISVAVTSPAVAEFTGSLFPERHLEIAEVLGADITNAKREDAGAILADALRAFLHRLGVPDGISAFGYGSSDIDALVESILPQHRVLKLSPRQVGAEQIAAILERSLKNY</sequence>
<feature type="domain" description="Fe-containing alcohol dehydrogenase-like C-terminal" evidence="9">
    <location>
        <begin position="291"/>
        <end position="480"/>
    </location>
</feature>
<dbReference type="Gene3D" id="3.40.50.1970">
    <property type="match status" value="1"/>
</dbReference>
<dbReference type="InterPro" id="IPR001670">
    <property type="entry name" value="ADH_Fe/GldA"/>
</dbReference>
<dbReference type="Proteomes" id="UP001149813">
    <property type="component" value="Unassembled WGS sequence"/>
</dbReference>
<evidence type="ECO:0000256" key="5">
    <source>
        <dbReference type="ARBA" id="ARBA00023002"/>
    </source>
</evidence>
<evidence type="ECO:0000256" key="2">
    <source>
        <dbReference type="ARBA" id="ARBA00004173"/>
    </source>
</evidence>
<keyword evidence="6" id="KW-0496">Mitochondrion</keyword>
<organism evidence="10 11">
    <name type="scientific">Coemansia erecta</name>
    <dbReference type="NCBI Taxonomy" id="147472"/>
    <lineage>
        <taxon>Eukaryota</taxon>
        <taxon>Fungi</taxon>
        <taxon>Fungi incertae sedis</taxon>
        <taxon>Zoopagomycota</taxon>
        <taxon>Kickxellomycotina</taxon>
        <taxon>Kickxellomycetes</taxon>
        <taxon>Kickxellales</taxon>
        <taxon>Kickxellaceae</taxon>
        <taxon>Coemansia</taxon>
    </lineage>
</organism>